<organism evidence="6 7">
    <name type="scientific">Paraphaeosphaeria sporulosa</name>
    <dbReference type="NCBI Taxonomy" id="1460663"/>
    <lineage>
        <taxon>Eukaryota</taxon>
        <taxon>Fungi</taxon>
        <taxon>Dikarya</taxon>
        <taxon>Ascomycota</taxon>
        <taxon>Pezizomycotina</taxon>
        <taxon>Dothideomycetes</taxon>
        <taxon>Pleosporomycetidae</taxon>
        <taxon>Pleosporales</taxon>
        <taxon>Massarineae</taxon>
        <taxon>Didymosphaeriaceae</taxon>
        <taxon>Paraphaeosphaeria</taxon>
    </lineage>
</organism>
<accession>A0A177CIH4</accession>
<dbReference type="SUPFAM" id="SSF52151">
    <property type="entry name" value="FabD/lysophospholipase-like"/>
    <property type="match status" value="1"/>
</dbReference>
<dbReference type="GO" id="GO:0046486">
    <property type="term" value="P:glycerolipid metabolic process"/>
    <property type="evidence" value="ECO:0007669"/>
    <property type="project" value="UniProtKB-ARBA"/>
</dbReference>
<gene>
    <name evidence="6" type="ORF">CC84DRAFT_1215695</name>
</gene>
<dbReference type="STRING" id="1460663.A0A177CIH4"/>
<evidence type="ECO:0000256" key="4">
    <source>
        <dbReference type="PROSITE-ProRule" id="PRU01161"/>
    </source>
</evidence>
<dbReference type="AlphaFoldDB" id="A0A177CIH4"/>
<dbReference type="EMBL" id="KV441551">
    <property type="protein sequence ID" value="OAG06649.1"/>
    <property type="molecule type" value="Genomic_DNA"/>
</dbReference>
<dbReference type="Gene3D" id="3.40.1090.10">
    <property type="entry name" value="Cytosolic phospholipase A2 catalytic domain"/>
    <property type="match status" value="1"/>
</dbReference>
<evidence type="ECO:0000313" key="6">
    <source>
        <dbReference type="EMBL" id="OAG06649.1"/>
    </source>
</evidence>
<name>A0A177CIH4_9PLEO</name>
<feature type="domain" description="PNPLA" evidence="5">
    <location>
        <begin position="291"/>
        <end position="511"/>
    </location>
</feature>
<dbReference type="PANTHER" id="PTHR24185">
    <property type="entry name" value="CALCIUM-INDEPENDENT PHOSPHOLIPASE A2-GAMMA"/>
    <property type="match status" value="1"/>
</dbReference>
<evidence type="ECO:0000313" key="7">
    <source>
        <dbReference type="Proteomes" id="UP000077069"/>
    </source>
</evidence>
<keyword evidence="7" id="KW-1185">Reference proteome</keyword>
<dbReference type="GeneID" id="28766222"/>
<dbReference type="Proteomes" id="UP000077069">
    <property type="component" value="Unassembled WGS sequence"/>
</dbReference>
<evidence type="ECO:0000256" key="2">
    <source>
        <dbReference type="ARBA" id="ARBA00022963"/>
    </source>
</evidence>
<dbReference type="InParanoid" id="A0A177CIH4"/>
<protein>
    <submittedName>
        <fullName evidence="6">FabD/lysophospholipase-like protein</fullName>
    </submittedName>
</protein>
<dbReference type="InterPro" id="IPR016035">
    <property type="entry name" value="Acyl_Trfase/lysoPLipase"/>
</dbReference>
<dbReference type="CDD" id="cd07216">
    <property type="entry name" value="Pat17_PNPLA8_PNPLA9_like3"/>
    <property type="match status" value="1"/>
</dbReference>
<dbReference type="GO" id="GO:0019369">
    <property type="term" value="P:arachidonate metabolic process"/>
    <property type="evidence" value="ECO:0007669"/>
    <property type="project" value="TreeGrafter"/>
</dbReference>
<dbReference type="PANTHER" id="PTHR24185:SF1">
    <property type="entry name" value="CALCIUM-INDEPENDENT PHOSPHOLIPASE A2-GAMMA"/>
    <property type="match status" value="1"/>
</dbReference>
<feature type="short sequence motif" description="DGA/G" evidence="4">
    <location>
        <begin position="498"/>
        <end position="500"/>
    </location>
</feature>
<keyword evidence="1 4" id="KW-0378">Hydrolase</keyword>
<evidence type="ECO:0000256" key="3">
    <source>
        <dbReference type="ARBA" id="ARBA00023098"/>
    </source>
</evidence>
<keyword evidence="3 4" id="KW-0443">Lipid metabolism</keyword>
<dbReference type="RefSeq" id="XP_018037014.1">
    <property type="nucleotide sequence ID" value="XM_018182736.1"/>
</dbReference>
<feature type="short sequence motif" description="GXSXG" evidence="4">
    <location>
        <begin position="341"/>
        <end position="345"/>
    </location>
</feature>
<feature type="active site" description="Proton acceptor" evidence="4">
    <location>
        <position position="498"/>
    </location>
</feature>
<keyword evidence="2 4" id="KW-0442">Lipid degradation</keyword>
<dbReference type="InterPro" id="IPR002641">
    <property type="entry name" value="PNPLA_dom"/>
</dbReference>
<reference evidence="6 7" key="1">
    <citation type="submission" date="2016-05" db="EMBL/GenBank/DDBJ databases">
        <title>Comparative analysis of secretome profiles of manganese(II)-oxidizing ascomycete fungi.</title>
        <authorList>
            <consortium name="DOE Joint Genome Institute"/>
            <person name="Zeiner C.A."/>
            <person name="Purvine S.O."/>
            <person name="Zink E.M."/>
            <person name="Wu S."/>
            <person name="Pasa-Tolic L."/>
            <person name="Chaput D.L."/>
            <person name="Haridas S."/>
            <person name="Grigoriev I.V."/>
            <person name="Santelli C.M."/>
            <person name="Hansel C.M."/>
        </authorList>
    </citation>
    <scope>NUCLEOTIDE SEQUENCE [LARGE SCALE GENOMIC DNA]</scope>
    <source>
        <strain evidence="6 7">AP3s5-JAC2a</strain>
    </source>
</reference>
<dbReference type="GO" id="GO:0047499">
    <property type="term" value="F:calcium-independent phospholipase A2 activity"/>
    <property type="evidence" value="ECO:0007669"/>
    <property type="project" value="TreeGrafter"/>
</dbReference>
<dbReference type="OrthoDB" id="5430240at2759"/>
<proteinExistence type="predicted"/>
<sequence>MIQSFNIDNSGTAKLHLIGPGKGATDLIDIVFVHQIGGDPKSSWQSPDSPSFSWAVHTSKAIPEARVWSFGYPMGNKIILENLAQDLAQQLCSLRIKDREAGVISSTDIPKIVFVAAGIGGVITLLWCKIIRDASKMSIWEGCVGIVFLGCPHGKNQDAYRPWARAHGMLIDRFKDIAPENRGQCLDVDNERIVDDMEDINNEYLEIFPEVPPSLSVINEDAGLDPLAPQRDNGIFPVVREGTDNFKITRHQVRWYAFADPEDSVLQLILEKIRQWISSPMKPRESGLRLLSLDGGGIRGLCSLMILDRIMEEVQRVENSDTDGASIRTCLPCDYFELAGGTSTGGLIAIMLFRLRMDTKTAIHEYKTLAPKIFRGSVSVLMKYAFNGFIFDGKTLENEVKEMVKGRISRGEAQALSGDIRDAPLRPTIESLRHLEQGKMFVSAVLRPNNEPCRLRNYWPRDTRPRFGGCTIWEAARATSAAPFYFPPAFISDMEFWDGGVQNNNPIDEVDAERRDLWPLRKISCIISIGTGKSSKVKSTGLLALRTFKALLDNLTNTEIRHQAFIEKAKSERIDYFRFNPTTGNEIIGLADYQLMGKLESFTEQYLETPETQQELKKCAELLVKRTYH</sequence>
<dbReference type="GO" id="GO:0016042">
    <property type="term" value="P:lipid catabolic process"/>
    <property type="evidence" value="ECO:0007669"/>
    <property type="project" value="UniProtKB-UniRule"/>
</dbReference>
<evidence type="ECO:0000256" key="1">
    <source>
        <dbReference type="ARBA" id="ARBA00022801"/>
    </source>
</evidence>
<dbReference type="GO" id="GO:0016020">
    <property type="term" value="C:membrane"/>
    <property type="evidence" value="ECO:0007669"/>
    <property type="project" value="TreeGrafter"/>
</dbReference>
<evidence type="ECO:0000259" key="5">
    <source>
        <dbReference type="PROSITE" id="PS51635"/>
    </source>
</evidence>
<feature type="active site" description="Nucleophile" evidence="4">
    <location>
        <position position="343"/>
    </location>
</feature>
<dbReference type="PROSITE" id="PS51635">
    <property type="entry name" value="PNPLA"/>
    <property type="match status" value="1"/>
</dbReference>
<feature type="short sequence motif" description="GXGXXG" evidence="4">
    <location>
        <begin position="295"/>
        <end position="300"/>
    </location>
</feature>
<dbReference type="Pfam" id="PF01734">
    <property type="entry name" value="Patatin"/>
    <property type="match status" value="1"/>
</dbReference>